<dbReference type="PANTHER" id="PTHR35458">
    <property type="entry name" value="SLR0755 PROTEIN"/>
    <property type="match status" value="1"/>
</dbReference>
<dbReference type="PANTHER" id="PTHR35458:SF2">
    <property type="entry name" value="SLR0755 PROTEIN"/>
    <property type="match status" value="1"/>
</dbReference>
<gene>
    <name evidence="2" type="ORF">AMQ22_02217</name>
</gene>
<dbReference type="Pfam" id="PF01936">
    <property type="entry name" value="NYN"/>
    <property type="match status" value="1"/>
</dbReference>
<dbReference type="AlphaFoldDB" id="A0A150IJV4"/>
<organism evidence="2 3">
    <name type="scientific">Candidatus Methanofastidiosum methylothiophilum</name>
    <dbReference type="NCBI Taxonomy" id="1705564"/>
    <lineage>
        <taxon>Archaea</taxon>
        <taxon>Methanobacteriati</taxon>
        <taxon>Methanobacteriota</taxon>
        <taxon>Stenosarchaea group</taxon>
        <taxon>Candidatus Methanofastidiosia</taxon>
        <taxon>Candidatus Methanofastidiosales</taxon>
        <taxon>Candidatus Methanofastidiosaceae</taxon>
        <taxon>Candidatus Methanofastidiosum</taxon>
    </lineage>
</organism>
<protein>
    <submittedName>
        <fullName evidence="2">NYN domain protein</fullName>
    </submittedName>
</protein>
<dbReference type="Gene3D" id="3.40.50.1010">
    <property type="entry name" value="5'-nuclease"/>
    <property type="match status" value="1"/>
</dbReference>
<dbReference type="Proteomes" id="UP000075398">
    <property type="component" value="Unassembled WGS sequence"/>
</dbReference>
<name>A0A150IJV4_9EURY</name>
<comment type="caution">
    <text evidence="2">The sequence shown here is derived from an EMBL/GenBank/DDBJ whole genome shotgun (WGS) entry which is preliminary data.</text>
</comment>
<evidence type="ECO:0000313" key="3">
    <source>
        <dbReference type="Proteomes" id="UP000075398"/>
    </source>
</evidence>
<evidence type="ECO:0000313" key="2">
    <source>
        <dbReference type="EMBL" id="KYC45303.1"/>
    </source>
</evidence>
<dbReference type="EMBL" id="LNGC01000237">
    <property type="protein sequence ID" value="KYC45303.1"/>
    <property type="molecule type" value="Genomic_DNA"/>
</dbReference>
<dbReference type="InterPro" id="IPR047140">
    <property type="entry name" value="LabA"/>
</dbReference>
<dbReference type="InterPro" id="IPR021139">
    <property type="entry name" value="NYN"/>
</dbReference>
<proteinExistence type="predicted"/>
<reference evidence="2 3" key="1">
    <citation type="journal article" date="2016" name="ISME J.">
        <title>Chasing the elusive Euryarchaeota class WSA2: genomes reveal a uniquely fastidious methyl-reducing methanogen.</title>
        <authorList>
            <person name="Nobu M.K."/>
            <person name="Narihiro T."/>
            <person name="Kuroda K."/>
            <person name="Mei R."/>
            <person name="Liu W.T."/>
        </authorList>
    </citation>
    <scope>NUCLEOTIDE SEQUENCE [LARGE SCALE GENOMIC DNA]</scope>
    <source>
        <strain evidence="2">U1lsi0528_Bin055</strain>
    </source>
</reference>
<evidence type="ECO:0000259" key="1">
    <source>
        <dbReference type="Pfam" id="PF01936"/>
    </source>
</evidence>
<sequence length="166" mass="19184">MGKIKDVVYAFIDANNLHIETSKNAGWFVDYKKLRKWLSEKFNVSKAYMFIGKVKGNETLYSSLEQNGFILMFKPTIPDNRGKIKGNVDADLVLKAMIEFPNYDKAIIITNDGDYYSLVRYLKEKGKLQYVISPYVENLSVLLKREAGKQILLLEQARSILEYIKK</sequence>
<dbReference type="GO" id="GO:0004540">
    <property type="term" value="F:RNA nuclease activity"/>
    <property type="evidence" value="ECO:0007669"/>
    <property type="project" value="InterPro"/>
</dbReference>
<feature type="domain" description="NYN" evidence="1">
    <location>
        <begin position="10"/>
        <end position="147"/>
    </location>
</feature>
<accession>A0A150IJV4</accession>